<feature type="domain" description="RNA polymerase sigma factor 70 region 4 type 2" evidence="6">
    <location>
        <begin position="125"/>
        <end position="177"/>
    </location>
</feature>
<proteinExistence type="inferred from homology"/>
<dbReference type="GO" id="GO:0006352">
    <property type="term" value="P:DNA-templated transcription initiation"/>
    <property type="evidence" value="ECO:0007669"/>
    <property type="project" value="InterPro"/>
</dbReference>
<dbReference type="InterPro" id="IPR039425">
    <property type="entry name" value="RNA_pol_sigma-70-like"/>
</dbReference>
<dbReference type="PANTHER" id="PTHR43133">
    <property type="entry name" value="RNA POLYMERASE ECF-TYPE SIGMA FACTO"/>
    <property type="match status" value="1"/>
</dbReference>
<dbReference type="Pfam" id="PF08281">
    <property type="entry name" value="Sigma70_r4_2"/>
    <property type="match status" value="1"/>
</dbReference>
<dbReference type="Gene3D" id="1.10.10.10">
    <property type="entry name" value="Winged helix-like DNA-binding domain superfamily/Winged helix DNA-binding domain"/>
    <property type="match status" value="1"/>
</dbReference>
<dbReference type="Proteomes" id="UP000886667">
    <property type="component" value="Unassembled WGS sequence"/>
</dbReference>
<protein>
    <submittedName>
        <fullName evidence="7">Sigma-70 family RNA polymerase sigma factor</fullName>
    </submittedName>
</protein>
<dbReference type="InterPro" id="IPR007627">
    <property type="entry name" value="RNA_pol_sigma70_r2"/>
</dbReference>
<evidence type="ECO:0000256" key="1">
    <source>
        <dbReference type="ARBA" id="ARBA00010641"/>
    </source>
</evidence>
<dbReference type="InterPro" id="IPR013324">
    <property type="entry name" value="RNA_pol_sigma_r3/r4-like"/>
</dbReference>
<dbReference type="InterPro" id="IPR013249">
    <property type="entry name" value="RNA_pol_sigma70_r4_t2"/>
</dbReference>
<dbReference type="EMBL" id="JAEPCM010000299">
    <property type="protein sequence ID" value="MCG7946461.1"/>
    <property type="molecule type" value="Genomic_DNA"/>
</dbReference>
<dbReference type="SUPFAM" id="SSF88946">
    <property type="entry name" value="Sigma2 domain of RNA polymerase sigma factors"/>
    <property type="match status" value="1"/>
</dbReference>
<dbReference type="PANTHER" id="PTHR43133:SF62">
    <property type="entry name" value="RNA POLYMERASE SIGMA FACTOR SIGZ"/>
    <property type="match status" value="1"/>
</dbReference>
<dbReference type="AlphaFoldDB" id="A0A9E4U406"/>
<reference evidence="7" key="1">
    <citation type="journal article" date="2021" name="Proc. Natl. Acad. Sci. U.S.A.">
        <title>Global biogeography of chemosynthetic symbionts reveals both localized and globally distributed symbiont groups. .</title>
        <authorList>
            <person name="Osvatic J.T."/>
            <person name="Wilkins L.G.E."/>
            <person name="Leibrecht L."/>
            <person name="Leray M."/>
            <person name="Zauner S."/>
            <person name="Polzin J."/>
            <person name="Camacho Y."/>
            <person name="Gros O."/>
            <person name="van Gils J.A."/>
            <person name="Eisen J.A."/>
            <person name="Petersen J.M."/>
            <person name="Yuen B."/>
        </authorList>
    </citation>
    <scope>NUCLEOTIDE SEQUENCE</scope>
    <source>
        <strain evidence="7">MAGclacostrist064TRANS</strain>
    </source>
</reference>
<dbReference type="GO" id="GO:0016987">
    <property type="term" value="F:sigma factor activity"/>
    <property type="evidence" value="ECO:0007669"/>
    <property type="project" value="UniProtKB-KW"/>
</dbReference>
<dbReference type="SUPFAM" id="SSF88659">
    <property type="entry name" value="Sigma3 and sigma4 domains of RNA polymerase sigma factors"/>
    <property type="match status" value="1"/>
</dbReference>
<dbReference type="CDD" id="cd06171">
    <property type="entry name" value="Sigma70_r4"/>
    <property type="match status" value="1"/>
</dbReference>
<dbReference type="Gene3D" id="1.10.1740.10">
    <property type="match status" value="1"/>
</dbReference>
<sequence length="185" mass="21293">MAAIPVSNTRNWLRSVAERRDRHAFEQLYGYFAPKIKGYMLRQGADDASADDLAQETMVQIWRKANHYDPQKAAVSTWVFRVARNLQIDRMRKLKFYEVALNTDASSTLENLQHNEQLEHRTDTDKLRKLIGELPEEQMEVVQLAFFEGLSHSEVSCRLSIPVGTVKSRLRLAFGKLKIGMGEKI</sequence>
<evidence type="ECO:0000259" key="6">
    <source>
        <dbReference type="Pfam" id="PF08281"/>
    </source>
</evidence>
<keyword evidence="2" id="KW-0805">Transcription regulation</keyword>
<name>A0A9E4U406_9GAMM</name>
<keyword evidence="3" id="KW-0731">Sigma factor</keyword>
<dbReference type="InterPro" id="IPR013325">
    <property type="entry name" value="RNA_pol_sigma_r2"/>
</dbReference>
<evidence type="ECO:0000256" key="4">
    <source>
        <dbReference type="ARBA" id="ARBA00023163"/>
    </source>
</evidence>
<gene>
    <name evidence="7" type="ORF">JAZ07_08980</name>
</gene>
<dbReference type="InterPro" id="IPR014284">
    <property type="entry name" value="RNA_pol_sigma-70_dom"/>
</dbReference>
<dbReference type="Pfam" id="PF04542">
    <property type="entry name" value="Sigma70_r2"/>
    <property type="match status" value="1"/>
</dbReference>
<dbReference type="InterPro" id="IPR036388">
    <property type="entry name" value="WH-like_DNA-bd_sf"/>
</dbReference>
<evidence type="ECO:0000256" key="2">
    <source>
        <dbReference type="ARBA" id="ARBA00023015"/>
    </source>
</evidence>
<organism evidence="7 8">
    <name type="scientific">Candidatus Thiodiazotropha taylori</name>
    <dbReference type="NCBI Taxonomy" id="2792791"/>
    <lineage>
        <taxon>Bacteria</taxon>
        <taxon>Pseudomonadati</taxon>
        <taxon>Pseudomonadota</taxon>
        <taxon>Gammaproteobacteria</taxon>
        <taxon>Chromatiales</taxon>
        <taxon>Sedimenticolaceae</taxon>
        <taxon>Candidatus Thiodiazotropha</taxon>
    </lineage>
</organism>
<evidence type="ECO:0000313" key="8">
    <source>
        <dbReference type="Proteomes" id="UP000886667"/>
    </source>
</evidence>
<accession>A0A9E4U406</accession>
<keyword evidence="4" id="KW-0804">Transcription</keyword>
<feature type="domain" description="RNA polymerase sigma-70 region 2" evidence="5">
    <location>
        <begin position="28"/>
        <end position="95"/>
    </location>
</feature>
<evidence type="ECO:0000256" key="3">
    <source>
        <dbReference type="ARBA" id="ARBA00023082"/>
    </source>
</evidence>
<comment type="caution">
    <text evidence="7">The sequence shown here is derived from an EMBL/GenBank/DDBJ whole genome shotgun (WGS) entry which is preliminary data.</text>
</comment>
<dbReference type="GO" id="GO:0003677">
    <property type="term" value="F:DNA binding"/>
    <property type="evidence" value="ECO:0007669"/>
    <property type="project" value="InterPro"/>
</dbReference>
<evidence type="ECO:0000313" key="7">
    <source>
        <dbReference type="EMBL" id="MCG7946461.1"/>
    </source>
</evidence>
<dbReference type="NCBIfam" id="TIGR02937">
    <property type="entry name" value="sigma70-ECF"/>
    <property type="match status" value="1"/>
</dbReference>
<comment type="similarity">
    <text evidence="1">Belongs to the sigma-70 factor family. ECF subfamily.</text>
</comment>
<evidence type="ECO:0000259" key="5">
    <source>
        <dbReference type="Pfam" id="PF04542"/>
    </source>
</evidence>